<evidence type="ECO:0000256" key="1">
    <source>
        <dbReference type="SAM" id="MobiDB-lite"/>
    </source>
</evidence>
<feature type="domain" description="PPM-type phosphatase" evidence="2">
    <location>
        <begin position="95"/>
        <end position="309"/>
    </location>
</feature>
<dbReference type="SUPFAM" id="SSF81606">
    <property type="entry name" value="PP2C-like"/>
    <property type="match status" value="1"/>
</dbReference>
<protein>
    <submittedName>
        <fullName evidence="3">Protein phosphatase 2C domain-containing protein</fullName>
    </submittedName>
</protein>
<dbReference type="Proteomes" id="UP001595765">
    <property type="component" value="Unassembled WGS sequence"/>
</dbReference>
<comment type="caution">
    <text evidence="3">The sequence shown here is derived from an EMBL/GenBank/DDBJ whole genome shotgun (WGS) entry which is preliminary data.</text>
</comment>
<organism evidence="3 4">
    <name type="scientific">Streptomyces polygonati</name>
    <dbReference type="NCBI Taxonomy" id="1617087"/>
    <lineage>
        <taxon>Bacteria</taxon>
        <taxon>Bacillati</taxon>
        <taxon>Actinomycetota</taxon>
        <taxon>Actinomycetes</taxon>
        <taxon>Kitasatosporales</taxon>
        <taxon>Streptomycetaceae</taxon>
        <taxon>Streptomyces</taxon>
    </lineage>
</organism>
<gene>
    <name evidence="3" type="ORF">ACFO3J_00330</name>
</gene>
<dbReference type="Pfam" id="PF13672">
    <property type="entry name" value="PP2C_2"/>
    <property type="match status" value="1"/>
</dbReference>
<name>A0ABV8HI04_9ACTN</name>
<proteinExistence type="predicted"/>
<dbReference type="InterPro" id="IPR001932">
    <property type="entry name" value="PPM-type_phosphatase-like_dom"/>
</dbReference>
<keyword evidence="4" id="KW-1185">Reference proteome</keyword>
<accession>A0ABV8HI04</accession>
<sequence>MTEEAVAADPEPATAVELPDAGAGPAAPDEPAAEPAVAPEPVALGPRFPEPVVLVGRPSLGSAPRALPQVTAAAPDSVVDGGTVGGLVVRGASIRGDDHRYFGETRQDAMGFWTLNPPPAGGQGSPAADPVLLACVADGVGSQPLSQLGSSLVCRLLPQHTALRFDRLAQRAPLEALAGACRAVASDIAAGIRVEAAERRADAKELSAAMAAALVFPGGASGPARALLFAVGDCQGFLLSRGVWRAVLGPAGDDGDIMSTATDALPGHPDRVAVAECALESGDVLLLCTDGLANPMRNDSVLDRLAQYWGAGHAPALPEFYWQLSFRAQTFGDDRSAVCVWVP</sequence>
<dbReference type="InterPro" id="IPR036457">
    <property type="entry name" value="PPM-type-like_dom_sf"/>
</dbReference>
<reference evidence="4" key="1">
    <citation type="journal article" date="2019" name="Int. J. Syst. Evol. Microbiol.">
        <title>The Global Catalogue of Microorganisms (GCM) 10K type strain sequencing project: providing services to taxonomists for standard genome sequencing and annotation.</title>
        <authorList>
            <consortium name="The Broad Institute Genomics Platform"/>
            <consortium name="The Broad Institute Genome Sequencing Center for Infectious Disease"/>
            <person name="Wu L."/>
            <person name="Ma J."/>
        </authorList>
    </citation>
    <scope>NUCLEOTIDE SEQUENCE [LARGE SCALE GENOMIC DNA]</scope>
    <source>
        <strain evidence="4">CGMCC 4.7237</strain>
    </source>
</reference>
<dbReference type="EMBL" id="JBHSBB010000001">
    <property type="protein sequence ID" value="MFC4029911.1"/>
    <property type="molecule type" value="Genomic_DNA"/>
</dbReference>
<evidence type="ECO:0000313" key="4">
    <source>
        <dbReference type="Proteomes" id="UP001595765"/>
    </source>
</evidence>
<evidence type="ECO:0000259" key="2">
    <source>
        <dbReference type="Pfam" id="PF13672"/>
    </source>
</evidence>
<feature type="compositionally biased region" description="Low complexity" evidence="1">
    <location>
        <begin position="17"/>
        <end position="43"/>
    </location>
</feature>
<feature type="region of interest" description="Disordered" evidence="1">
    <location>
        <begin position="1"/>
        <end position="43"/>
    </location>
</feature>
<dbReference type="Gene3D" id="3.60.40.10">
    <property type="entry name" value="PPM-type phosphatase domain"/>
    <property type="match status" value="1"/>
</dbReference>
<dbReference type="RefSeq" id="WP_386424550.1">
    <property type="nucleotide sequence ID" value="NZ_JBHSBB010000001.1"/>
</dbReference>
<evidence type="ECO:0000313" key="3">
    <source>
        <dbReference type="EMBL" id="MFC4029911.1"/>
    </source>
</evidence>